<dbReference type="KEGG" id="bgp:BGL_1c26440"/>
<evidence type="ECO:0000313" key="4">
    <source>
        <dbReference type="Proteomes" id="UP000031838"/>
    </source>
</evidence>
<name>A0A0B6RUP8_BURPL</name>
<dbReference type="RefSeq" id="WP_042625498.1">
    <property type="nucleotide sequence ID" value="NZ_CP002580.1"/>
</dbReference>
<dbReference type="GO" id="GO:0016874">
    <property type="term" value="F:ligase activity"/>
    <property type="evidence" value="ECO:0007669"/>
    <property type="project" value="UniProtKB-KW"/>
</dbReference>
<evidence type="ECO:0000256" key="1">
    <source>
        <dbReference type="SAM" id="MobiDB-lite"/>
    </source>
</evidence>
<dbReference type="Pfam" id="PF00501">
    <property type="entry name" value="AMP-binding"/>
    <property type="match status" value="1"/>
</dbReference>
<accession>A0A0B6RUP8</accession>
<dbReference type="NCBIfam" id="TIGR01733">
    <property type="entry name" value="AA-adenyl-dom"/>
    <property type="match status" value="1"/>
</dbReference>
<dbReference type="HOGENOM" id="CLU_000022_2_17_4"/>
<dbReference type="InterPro" id="IPR045851">
    <property type="entry name" value="AMP-bd_C_sf"/>
</dbReference>
<dbReference type="InterPro" id="IPR036291">
    <property type="entry name" value="NAD(P)-bd_dom_sf"/>
</dbReference>
<dbReference type="GO" id="GO:0005737">
    <property type="term" value="C:cytoplasm"/>
    <property type="evidence" value="ECO:0007669"/>
    <property type="project" value="TreeGrafter"/>
</dbReference>
<sequence>MHEDSILIGPRIENAGPDSLYPSIAAQCRVRRDAVAISYGERRISYAQLDRQSGLIRDALLAAGLAPGQLVPVLTRGGPGMIAAMIGIWAAGGAFAPLAMDGPEARRDLALGRIDTGILVVDEAGDALDGWRCVPIAETLRATAPTVSIADAEPCHGGSLAYGFFTSGSTGVPKCCLNIHSGLANRAATMSRRFDLRPGEAVLQNSSHVFDSSLWQIFWPLSIGAEVAIPERFGILDFDATLDTIAARRVVMTDFVPSILEQLIQLLRNSREQLDKLASLRYILVGGEKLDPHLLRDLLKLLPAARIVNTYGPTEASIGMVFHAFSGGEAAVPLGLPIDNTALAVVDEQLRPVPRGQIGEIVIGGACMGLGYLGEPERTQAVFRRDTGLPLGSEVVYRTGDLGRVEADGLLYFDGRIDDQIKIAGVRIELGEIEHHLYDFPHVSKAKVLPVRSDDGTWLAGFYTAGAEVPPAELRAHLERKLGKSSVPALLRQLDAFPLTVSGKIDGKALIAAHCTFDPPAAGEGQAGQSGDMRQALQAALRRILPGQQPGPDDDLVLAGLDSLGALKLLLEAERLTGRRLALAAFLTAPTLATLLSHDAQAGDDADTARAIEHDIARLGRPASPRAAGTAPPSGTAIVLTGATGYVGRALLAALLRHGAGPIVCPVRAADDRAAATRLAALVPDLPAGRVTAVALDLCAPDASRRLPPAPRLVLHAAADVNFSKSYRQLHEPNVAVTAALGAYALAAGARFVYLSSIAAATGREVVPDGAPGRAEIEAMLAALRNGYSRTKWVSEQIVAGLRAHGLDAQVHRLGEMMPDALHPVANPLASFSILCRVAQLAGVAPELEDTSNCTPTGLVADWVVRRALADSGRAAGTARPTMLAHPTQLRVNDMLAAVLGKIPQVSLSRFLDTVGRHYADSQHPDLARCLMIFSSGGQPDEPTQRGFTPARAEPRPTAPATRDGEPGWTALTPHELDTMFGVFRSSVIAP</sequence>
<dbReference type="InterPro" id="IPR009081">
    <property type="entry name" value="PP-bd_ACP"/>
</dbReference>
<dbReference type="InterPro" id="IPR036736">
    <property type="entry name" value="ACP-like_sf"/>
</dbReference>
<dbReference type="Gene3D" id="3.40.50.12780">
    <property type="entry name" value="N-terminal domain of ligase-like"/>
    <property type="match status" value="1"/>
</dbReference>
<dbReference type="InterPro" id="IPR025110">
    <property type="entry name" value="AMP-bd_C"/>
</dbReference>
<dbReference type="SUPFAM" id="SSF51735">
    <property type="entry name" value="NAD(P)-binding Rossmann-fold domains"/>
    <property type="match status" value="1"/>
</dbReference>
<keyword evidence="3" id="KW-0436">Ligase</keyword>
<evidence type="ECO:0000313" key="3">
    <source>
        <dbReference type="EMBL" id="AJK47133.1"/>
    </source>
</evidence>
<dbReference type="PANTHER" id="PTHR45527">
    <property type="entry name" value="NONRIBOSOMAL PEPTIDE SYNTHETASE"/>
    <property type="match status" value="1"/>
</dbReference>
<dbReference type="InterPro" id="IPR000873">
    <property type="entry name" value="AMP-dep_synth/lig_dom"/>
</dbReference>
<organism evidence="3 4">
    <name type="scientific">Burkholderia plantarii</name>
    <dbReference type="NCBI Taxonomy" id="41899"/>
    <lineage>
        <taxon>Bacteria</taxon>
        <taxon>Pseudomonadati</taxon>
        <taxon>Pseudomonadota</taxon>
        <taxon>Betaproteobacteria</taxon>
        <taxon>Burkholderiales</taxon>
        <taxon>Burkholderiaceae</taxon>
        <taxon>Burkholderia</taxon>
    </lineage>
</organism>
<dbReference type="Pfam" id="PF00550">
    <property type="entry name" value="PP-binding"/>
    <property type="match status" value="1"/>
</dbReference>
<protein>
    <submittedName>
        <fullName evidence="3">Putative non-ribosomal peptide synthase, acetyl-CoA ligase-like protein</fullName>
    </submittedName>
</protein>
<dbReference type="PANTHER" id="PTHR45527:SF1">
    <property type="entry name" value="FATTY ACID SYNTHASE"/>
    <property type="match status" value="1"/>
</dbReference>
<dbReference type="GO" id="GO:0031177">
    <property type="term" value="F:phosphopantetheine binding"/>
    <property type="evidence" value="ECO:0007669"/>
    <property type="project" value="TreeGrafter"/>
</dbReference>
<reference evidence="4" key="1">
    <citation type="submission" date="2011-03" db="EMBL/GenBank/DDBJ databases">
        <authorList>
            <person name="Voget S."/>
            <person name="Streit W.R."/>
            <person name="Jaeger K.E."/>
            <person name="Daniel R."/>
        </authorList>
    </citation>
    <scope>NUCLEOTIDE SEQUENCE [LARGE SCALE GENOMIC DNA]</scope>
    <source>
        <strain evidence="4">PG1</strain>
    </source>
</reference>
<keyword evidence="4" id="KW-1185">Reference proteome</keyword>
<dbReference type="AlphaFoldDB" id="A0A0B6RUP8"/>
<gene>
    <name evidence="3" type="ORF">BGL_1c26440</name>
</gene>
<dbReference type="InterPro" id="IPR042099">
    <property type="entry name" value="ANL_N_sf"/>
</dbReference>
<evidence type="ECO:0000259" key="2">
    <source>
        <dbReference type="PROSITE" id="PS50075"/>
    </source>
</evidence>
<dbReference type="InterPro" id="IPR010071">
    <property type="entry name" value="AA_adenyl_dom"/>
</dbReference>
<dbReference type="Gene3D" id="3.40.50.720">
    <property type="entry name" value="NAD(P)-binding Rossmann-like Domain"/>
    <property type="match status" value="1"/>
</dbReference>
<dbReference type="Gene3D" id="3.30.300.30">
    <property type="match status" value="1"/>
</dbReference>
<reference evidence="3 4" key="2">
    <citation type="journal article" date="2016" name="Appl. Microbiol. Biotechnol.">
        <title>Mutations improving production and secretion of extracellular lipase by Burkholderia glumae PG1.</title>
        <authorList>
            <person name="Knapp A."/>
            <person name="Voget S."/>
            <person name="Gao R."/>
            <person name="Zaburannyi N."/>
            <person name="Krysciak D."/>
            <person name="Breuer M."/>
            <person name="Hauer B."/>
            <person name="Streit W.R."/>
            <person name="Muller R."/>
            <person name="Daniel R."/>
            <person name="Jaeger K.E."/>
        </authorList>
    </citation>
    <scope>NUCLEOTIDE SEQUENCE [LARGE SCALE GENOMIC DNA]</scope>
    <source>
        <strain evidence="3 4">PG1</strain>
    </source>
</reference>
<dbReference type="SUPFAM" id="SSF56801">
    <property type="entry name" value="Acetyl-CoA synthetase-like"/>
    <property type="match status" value="1"/>
</dbReference>
<proteinExistence type="predicted"/>
<feature type="domain" description="Carrier" evidence="2">
    <location>
        <begin position="528"/>
        <end position="603"/>
    </location>
</feature>
<dbReference type="GO" id="GO:0044550">
    <property type="term" value="P:secondary metabolite biosynthetic process"/>
    <property type="evidence" value="ECO:0007669"/>
    <property type="project" value="TreeGrafter"/>
</dbReference>
<dbReference type="InterPro" id="IPR013120">
    <property type="entry name" value="FAR_NAD-bd"/>
</dbReference>
<dbReference type="EMBL" id="CP002580">
    <property type="protein sequence ID" value="AJK47133.1"/>
    <property type="molecule type" value="Genomic_DNA"/>
</dbReference>
<dbReference type="CDD" id="cd05930">
    <property type="entry name" value="A_NRPS"/>
    <property type="match status" value="1"/>
</dbReference>
<dbReference type="Pfam" id="PF07993">
    <property type="entry name" value="NAD_binding_4"/>
    <property type="match status" value="1"/>
</dbReference>
<dbReference type="SUPFAM" id="SSF47336">
    <property type="entry name" value="ACP-like"/>
    <property type="match status" value="1"/>
</dbReference>
<feature type="region of interest" description="Disordered" evidence="1">
    <location>
        <begin position="937"/>
        <end position="969"/>
    </location>
</feature>
<dbReference type="PROSITE" id="PS50075">
    <property type="entry name" value="CARRIER"/>
    <property type="match status" value="1"/>
</dbReference>
<dbReference type="Pfam" id="PF13193">
    <property type="entry name" value="AMP-binding_C"/>
    <property type="match status" value="1"/>
</dbReference>
<dbReference type="GO" id="GO:0043041">
    <property type="term" value="P:amino acid activation for nonribosomal peptide biosynthetic process"/>
    <property type="evidence" value="ECO:0007669"/>
    <property type="project" value="TreeGrafter"/>
</dbReference>
<dbReference type="Gene3D" id="1.10.1200.10">
    <property type="entry name" value="ACP-like"/>
    <property type="match status" value="1"/>
</dbReference>
<dbReference type="Proteomes" id="UP000031838">
    <property type="component" value="Chromosome 1"/>
</dbReference>